<feature type="domain" description="PRC-barrel" evidence="1">
    <location>
        <begin position="3"/>
        <end position="72"/>
    </location>
</feature>
<dbReference type="Pfam" id="PF05239">
    <property type="entry name" value="PRC"/>
    <property type="match status" value="2"/>
</dbReference>
<dbReference type="Gene3D" id="2.30.30.240">
    <property type="entry name" value="PRC-barrel domain"/>
    <property type="match status" value="2"/>
</dbReference>
<gene>
    <name evidence="2" type="ORF">skT53_12840</name>
</gene>
<dbReference type="SUPFAM" id="SSF50346">
    <property type="entry name" value="PRC-barrel domain"/>
    <property type="match status" value="2"/>
</dbReference>
<dbReference type="KEGG" id="eff:skT53_12840"/>
<evidence type="ECO:0000313" key="3">
    <source>
        <dbReference type="Proteomes" id="UP000593802"/>
    </source>
</evidence>
<dbReference type="Proteomes" id="UP000593802">
    <property type="component" value="Chromosome"/>
</dbReference>
<sequence length="167" mass="18158">MRRIGDWIGLPVVTILEGSRIGEVSDVMVDEANQICALIVQKDGFLGGMDKLPIDSVRSVGTDAVMIERADDLLPQSPDNQRPTFVCCNKSFIDKEIVTEEGAILGTVADVYISEESDKIVGYEVSDGLLADLVSGRKWISFSETLHVGETIIVTADAKLSDLQSNR</sequence>
<dbReference type="RefSeq" id="WP_200760312.1">
    <property type="nucleotide sequence ID" value="NZ_AP023366.1"/>
</dbReference>
<keyword evidence="3" id="KW-1185">Reference proteome</keyword>
<evidence type="ECO:0000259" key="1">
    <source>
        <dbReference type="Pfam" id="PF05239"/>
    </source>
</evidence>
<protein>
    <recommendedName>
        <fullName evidence="1">PRC-barrel domain-containing protein</fullName>
    </recommendedName>
</protein>
<organism evidence="2 3">
    <name type="scientific">Effusibacillus dendaii</name>
    <dbReference type="NCBI Taxonomy" id="2743772"/>
    <lineage>
        <taxon>Bacteria</taxon>
        <taxon>Bacillati</taxon>
        <taxon>Bacillota</taxon>
        <taxon>Bacilli</taxon>
        <taxon>Bacillales</taxon>
        <taxon>Alicyclobacillaceae</taxon>
        <taxon>Effusibacillus</taxon>
    </lineage>
</organism>
<accession>A0A7I8DBG0</accession>
<feature type="domain" description="PRC-barrel" evidence="1">
    <location>
        <begin position="91"/>
        <end position="158"/>
    </location>
</feature>
<evidence type="ECO:0000313" key="2">
    <source>
        <dbReference type="EMBL" id="BCJ86299.1"/>
    </source>
</evidence>
<dbReference type="EMBL" id="AP023366">
    <property type="protein sequence ID" value="BCJ86299.1"/>
    <property type="molecule type" value="Genomic_DNA"/>
</dbReference>
<name>A0A7I8DBG0_9BACL</name>
<reference evidence="2 3" key="1">
    <citation type="submission" date="2020-08" db="EMBL/GenBank/DDBJ databases">
        <title>Complete Genome Sequence of Effusibacillus dendaii Strain skT53, Isolated from Farmland soil.</title>
        <authorList>
            <person name="Konishi T."/>
            <person name="Kawasaki H."/>
        </authorList>
    </citation>
    <scope>NUCLEOTIDE SEQUENCE [LARGE SCALE GENOMIC DNA]</scope>
    <source>
        <strain evidence="3">skT53</strain>
    </source>
</reference>
<dbReference type="AlphaFoldDB" id="A0A7I8DBG0"/>
<dbReference type="InterPro" id="IPR011033">
    <property type="entry name" value="PRC_barrel-like_sf"/>
</dbReference>
<proteinExistence type="predicted"/>
<dbReference type="InterPro" id="IPR027275">
    <property type="entry name" value="PRC-brl_dom"/>
</dbReference>